<dbReference type="NCBIfam" id="NF011964">
    <property type="entry name" value="PRK15435.1"/>
    <property type="match status" value="1"/>
</dbReference>
<keyword evidence="3 18" id="KW-0808">Transferase</keyword>
<dbReference type="SUPFAM" id="SSF53155">
    <property type="entry name" value="Methylated DNA-protein cysteine methyltransferase domain"/>
    <property type="match status" value="1"/>
</dbReference>
<keyword evidence="2 18" id="KW-0489">Methyltransferase</keyword>
<dbReference type="GO" id="GO:0032259">
    <property type="term" value="P:methylation"/>
    <property type="evidence" value="ECO:0007669"/>
    <property type="project" value="UniProtKB-KW"/>
</dbReference>
<keyword evidence="4 16" id="KW-0479">Metal-binding</keyword>
<dbReference type="PIRSF" id="PIRSF000409">
    <property type="entry name" value="Ada"/>
    <property type="match status" value="1"/>
</dbReference>
<evidence type="ECO:0000256" key="16">
    <source>
        <dbReference type="PIRSR" id="PIRSR000409-3"/>
    </source>
</evidence>
<dbReference type="PROSITE" id="PS00374">
    <property type="entry name" value="MGMT"/>
    <property type="match status" value="1"/>
</dbReference>
<evidence type="ECO:0000256" key="9">
    <source>
        <dbReference type="ARBA" id="ARBA00023159"/>
    </source>
</evidence>
<evidence type="ECO:0000313" key="18">
    <source>
        <dbReference type="EMBL" id="TXI36538.1"/>
    </source>
</evidence>
<dbReference type="STRING" id="1122236.GCA_000378225_01760"/>
<evidence type="ECO:0000256" key="13">
    <source>
        <dbReference type="ARBA" id="ARBA00060908"/>
    </source>
</evidence>
<keyword evidence="11" id="KW-0234">DNA repair</keyword>
<dbReference type="InterPro" id="IPR018060">
    <property type="entry name" value="HTH_AraC"/>
</dbReference>
<dbReference type="PROSITE" id="PS01124">
    <property type="entry name" value="HTH_ARAC_FAMILY_2"/>
    <property type="match status" value="1"/>
</dbReference>
<keyword evidence="10" id="KW-0804">Transcription</keyword>
<evidence type="ECO:0000256" key="5">
    <source>
        <dbReference type="ARBA" id="ARBA00022763"/>
    </source>
</evidence>
<dbReference type="InterPro" id="IPR014048">
    <property type="entry name" value="MethylDNA_cys_MeTrfase_DNA-bd"/>
</dbReference>
<feature type="active site" description="Nucleophile; methyl group acceptor from methylphosphotriester" evidence="15">
    <location>
        <position position="40"/>
    </location>
</feature>
<dbReference type="EMBL" id="SSGG01000086">
    <property type="protein sequence ID" value="TXI36538.1"/>
    <property type="molecule type" value="Genomic_DNA"/>
</dbReference>
<name>A0A5C7WIT8_METME</name>
<protein>
    <recommendedName>
        <fullName evidence="14">Regulatory protein of adaptive response</fullName>
    </recommendedName>
</protein>
<reference evidence="18 19" key="1">
    <citation type="submission" date="2018-09" db="EMBL/GenBank/DDBJ databases">
        <title>Metagenome Assembled Genomes from an Advanced Water Purification Facility.</title>
        <authorList>
            <person name="Stamps B.W."/>
            <person name="Spear J.R."/>
        </authorList>
    </citation>
    <scope>NUCLEOTIDE SEQUENCE [LARGE SCALE GENOMIC DNA]</scope>
    <source>
        <strain evidence="18">Bin_42_2</strain>
    </source>
</reference>
<dbReference type="GO" id="GO:0043565">
    <property type="term" value="F:sequence-specific DNA binding"/>
    <property type="evidence" value="ECO:0007669"/>
    <property type="project" value="InterPro"/>
</dbReference>
<dbReference type="AlphaFoldDB" id="A0A5C7WIT8"/>
<dbReference type="InterPro" id="IPR001497">
    <property type="entry name" value="MethylDNA_cys_MeTrfase_AS"/>
</dbReference>
<dbReference type="NCBIfam" id="TIGR00589">
    <property type="entry name" value="ogt"/>
    <property type="match status" value="1"/>
</dbReference>
<evidence type="ECO:0000259" key="17">
    <source>
        <dbReference type="PROSITE" id="PS01124"/>
    </source>
</evidence>
<gene>
    <name evidence="18" type="primary">ada</name>
    <name evidence="18" type="ORF">E6Q51_05355</name>
</gene>
<dbReference type="SUPFAM" id="SSF46767">
    <property type="entry name" value="Methylated DNA-protein cysteine methyltransferase, C-terminal domain"/>
    <property type="match status" value="1"/>
</dbReference>
<dbReference type="Pfam" id="PF12833">
    <property type="entry name" value="HTH_18"/>
    <property type="match status" value="1"/>
</dbReference>
<dbReference type="GO" id="GO:0008270">
    <property type="term" value="F:zinc ion binding"/>
    <property type="evidence" value="ECO:0007669"/>
    <property type="project" value="InterPro"/>
</dbReference>
<dbReference type="SMART" id="SM00342">
    <property type="entry name" value="HTH_ARAC"/>
    <property type="match status" value="1"/>
</dbReference>
<feature type="binding site" evidence="16">
    <location>
        <position position="74"/>
    </location>
    <ligand>
        <name>Zn(2+)</name>
        <dbReference type="ChEBI" id="CHEBI:29105"/>
    </ligand>
</feature>
<keyword evidence="8 18" id="KW-0238">DNA-binding</keyword>
<evidence type="ECO:0000256" key="14">
    <source>
        <dbReference type="ARBA" id="ARBA00078299"/>
    </source>
</evidence>
<dbReference type="InterPro" id="IPR035451">
    <property type="entry name" value="Ada-like_dom_sf"/>
</dbReference>
<dbReference type="GO" id="GO:0003700">
    <property type="term" value="F:DNA-binding transcription factor activity"/>
    <property type="evidence" value="ECO:0007669"/>
    <property type="project" value="InterPro"/>
</dbReference>
<sequence>MDVDAAQTVLSDPRWQQVLARDAKADGQFFYAVKTTGIYCRPSCGARQARPENVSFHLTAAAAEAAGFRPCKRCKPSQAGANEYAARVAAACRLIEDAETLPSLAQLAAHAGWSPFHFHRIFKSITGLTPRAYATAFREQKLRQTLGEKTKITDAMYDTGYGSNSRFYASATDVLGMKPLQYAKGGVDTQIHFAIAECALGSLLVASSARGVCAIPLGNDPETLLRELQDRFPRADLVGGDQNFESIVATVVGFIETPALTLDLPLDIQGTVFQQKVWQALREIPYGTTVTYSELAKRIGAPNAVRAVASACAANALAVVIPCHRVIRQDGSLSGYRWGIERKKALIEKEAAATAVPPKSST</sequence>
<evidence type="ECO:0000256" key="4">
    <source>
        <dbReference type="ARBA" id="ARBA00022723"/>
    </source>
</evidence>
<comment type="catalytic activity">
    <reaction evidence="12">
        <text>a 6-O-methyl-2'-deoxyguanosine in DNA + L-cysteinyl-[protein] = S-methyl-L-cysteinyl-[protein] + a 2'-deoxyguanosine in DNA</text>
        <dbReference type="Rhea" id="RHEA:24000"/>
        <dbReference type="Rhea" id="RHEA-COMP:10131"/>
        <dbReference type="Rhea" id="RHEA-COMP:10132"/>
        <dbReference type="Rhea" id="RHEA-COMP:11367"/>
        <dbReference type="Rhea" id="RHEA-COMP:11368"/>
        <dbReference type="ChEBI" id="CHEBI:29950"/>
        <dbReference type="ChEBI" id="CHEBI:82612"/>
        <dbReference type="ChEBI" id="CHEBI:85445"/>
        <dbReference type="ChEBI" id="CHEBI:85448"/>
        <dbReference type="EC" id="2.1.1.63"/>
    </reaction>
</comment>
<dbReference type="InterPro" id="IPR036217">
    <property type="entry name" value="MethylDNA_cys_MeTrfase_DNAb"/>
</dbReference>
<evidence type="ECO:0000313" key="19">
    <source>
        <dbReference type="Proteomes" id="UP000321374"/>
    </source>
</evidence>
<dbReference type="PANTHER" id="PTHR10815:SF14">
    <property type="entry name" value="BIFUNCTIONAL TRANSCRIPTIONAL ACTIVATOR_DNA REPAIR ENZYME ADA"/>
    <property type="match status" value="1"/>
</dbReference>
<keyword evidence="6 16" id="KW-0862">Zinc</keyword>
<proteinExistence type="inferred from homology"/>
<comment type="catalytic activity">
    <reaction evidence="1">
        <text>a 4-O-methyl-thymidine in DNA + L-cysteinyl-[protein] = a thymidine in DNA + S-methyl-L-cysteinyl-[protein]</text>
        <dbReference type="Rhea" id="RHEA:53428"/>
        <dbReference type="Rhea" id="RHEA-COMP:10131"/>
        <dbReference type="Rhea" id="RHEA-COMP:10132"/>
        <dbReference type="Rhea" id="RHEA-COMP:13555"/>
        <dbReference type="Rhea" id="RHEA-COMP:13556"/>
        <dbReference type="ChEBI" id="CHEBI:29950"/>
        <dbReference type="ChEBI" id="CHEBI:82612"/>
        <dbReference type="ChEBI" id="CHEBI:137386"/>
        <dbReference type="ChEBI" id="CHEBI:137387"/>
        <dbReference type="EC" id="2.1.1.63"/>
    </reaction>
</comment>
<dbReference type="Pfam" id="PF01035">
    <property type="entry name" value="DNA_binding_1"/>
    <property type="match status" value="1"/>
</dbReference>
<dbReference type="InterPro" id="IPR009057">
    <property type="entry name" value="Homeodomain-like_sf"/>
</dbReference>
<evidence type="ECO:0000256" key="7">
    <source>
        <dbReference type="ARBA" id="ARBA00023015"/>
    </source>
</evidence>
<feature type="binding site" evidence="16">
    <location>
        <position position="71"/>
    </location>
    <ligand>
        <name>Zn(2+)</name>
        <dbReference type="ChEBI" id="CHEBI:29105"/>
    </ligand>
</feature>
<evidence type="ECO:0000256" key="6">
    <source>
        <dbReference type="ARBA" id="ARBA00022833"/>
    </source>
</evidence>
<keyword evidence="7" id="KW-0805">Transcription regulation</keyword>
<dbReference type="Gene3D" id="1.10.10.60">
    <property type="entry name" value="Homeodomain-like"/>
    <property type="match status" value="1"/>
</dbReference>
<evidence type="ECO:0000256" key="3">
    <source>
        <dbReference type="ARBA" id="ARBA00022679"/>
    </source>
</evidence>
<organism evidence="18 19">
    <name type="scientific">Methylophilus methylotrophus</name>
    <name type="common">Bacterium W3A1</name>
    <dbReference type="NCBI Taxonomy" id="17"/>
    <lineage>
        <taxon>Bacteria</taxon>
        <taxon>Pseudomonadati</taxon>
        <taxon>Pseudomonadota</taxon>
        <taxon>Betaproteobacteria</taxon>
        <taxon>Nitrosomonadales</taxon>
        <taxon>Methylophilaceae</taxon>
        <taxon>Methylophilus</taxon>
    </lineage>
</organism>
<evidence type="ECO:0000256" key="8">
    <source>
        <dbReference type="ARBA" id="ARBA00023125"/>
    </source>
</evidence>
<keyword evidence="9" id="KW-0010">Activator</keyword>
<evidence type="ECO:0000256" key="11">
    <source>
        <dbReference type="ARBA" id="ARBA00023204"/>
    </source>
</evidence>
<evidence type="ECO:0000256" key="15">
    <source>
        <dbReference type="PIRSR" id="PIRSR000409-1"/>
    </source>
</evidence>
<evidence type="ECO:0000256" key="2">
    <source>
        <dbReference type="ARBA" id="ARBA00022603"/>
    </source>
</evidence>
<feature type="domain" description="HTH araC/xylS-type" evidence="17">
    <location>
        <begin position="103"/>
        <end position="185"/>
    </location>
</feature>
<dbReference type="Gene3D" id="3.30.160.70">
    <property type="entry name" value="Methylated DNA-protein cysteine methyltransferase domain"/>
    <property type="match status" value="1"/>
</dbReference>
<dbReference type="InterPro" id="IPR016221">
    <property type="entry name" value="Bifunct_regulatory_prot_Ada"/>
</dbReference>
<dbReference type="InterPro" id="IPR036388">
    <property type="entry name" value="WH-like_DNA-bd_sf"/>
</dbReference>
<dbReference type="GO" id="GO:0006307">
    <property type="term" value="P:DNA alkylation repair"/>
    <property type="evidence" value="ECO:0007669"/>
    <property type="project" value="UniProtKB-ARBA"/>
</dbReference>
<comment type="similarity">
    <text evidence="13">In the C-terminal section; belongs to the MGMT family.</text>
</comment>
<dbReference type="GO" id="GO:0003908">
    <property type="term" value="F:methylated-DNA-[protein]-cysteine S-methyltransferase activity"/>
    <property type="evidence" value="ECO:0007669"/>
    <property type="project" value="UniProtKB-EC"/>
</dbReference>
<evidence type="ECO:0000256" key="10">
    <source>
        <dbReference type="ARBA" id="ARBA00023163"/>
    </source>
</evidence>
<dbReference type="Gene3D" id="1.10.10.10">
    <property type="entry name" value="Winged helix-like DNA-binding domain superfamily/Winged helix DNA-binding domain"/>
    <property type="match status" value="1"/>
</dbReference>
<comment type="caution">
    <text evidence="18">The sequence shown here is derived from an EMBL/GenBank/DDBJ whole genome shotgun (WGS) entry which is preliminary data.</text>
</comment>
<dbReference type="InterPro" id="IPR004026">
    <property type="entry name" value="Ada_DNA_repair_Zn-bd"/>
</dbReference>
<dbReference type="CDD" id="cd06445">
    <property type="entry name" value="ATase"/>
    <property type="match status" value="1"/>
</dbReference>
<keyword evidence="5" id="KW-0227">DNA damage</keyword>
<dbReference type="FunFam" id="1.10.10.10:FF:000410">
    <property type="entry name" value="ADA regulatory protein, putative"/>
    <property type="match status" value="1"/>
</dbReference>
<accession>A0A5C7WIT8</accession>
<evidence type="ECO:0000256" key="12">
    <source>
        <dbReference type="ARBA" id="ARBA00049348"/>
    </source>
</evidence>
<dbReference type="InterPro" id="IPR036631">
    <property type="entry name" value="MGMT_N_sf"/>
</dbReference>
<comment type="cofactor">
    <cofactor evidence="16">
        <name>Zn(2+)</name>
        <dbReference type="ChEBI" id="CHEBI:29105"/>
    </cofactor>
    <text evidence="16">Binds 1 zinc ion per subunit.</text>
</comment>
<dbReference type="SUPFAM" id="SSF46689">
    <property type="entry name" value="Homeodomain-like"/>
    <property type="match status" value="1"/>
</dbReference>
<dbReference type="Pfam" id="PF02805">
    <property type="entry name" value="Ada_Zn_binding"/>
    <property type="match status" value="1"/>
</dbReference>
<dbReference type="SUPFAM" id="SSF57884">
    <property type="entry name" value="Ada DNA repair protein, N-terminal domain (N-Ada 10)"/>
    <property type="match status" value="1"/>
</dbReference>
<feature type="active site" description="Nucleophile; methyl group acceptor from either O6-methylguanine or O4-methylthymine" evidence="15">
    <location>
        <position position="323"/>
    </location>
</feature>
<evidence type="ECO:0000256" key="1">
    <source>
        <dbReference type="ARBA" id="ARBA00001286"/>
    </source>
</evidence>
<feature type="binding site" evidence="16">
    <location>
        <position position="40"/>
    </location>
    <ligand>
        <name>Zn(2+)</name>
        <dbReference type="ChEBI" id="CHEBI:29105"/>
    </ligand>
</feature>
<dbReference type="Proteomes" id="UP000321374">
    <property type="component" value="Unassembled WGS sequence"/>
</dbReference>
<dbReference type="PANTHER" id="PTHR10815">
    <property type="entry name" value="METHYLATED-DNA--PROTEIN-CYSTEINE METHYLTRANSFERASE"/>
    <property type="match status" value="1"/>
</dbReference>
<feature type="binding site" evidence="16">
    <location>
        <position position="44"/>
    </location>
    <ligand>
        <name>Zn(2+)</name>
        <dbReference type="ChEBI" id="CHEBI:29105"/>
    </ligand>
</feature>
<dbReference type="FunFam" id="3.40.10.10:FF:000001">
    <property type="entry name" value="DNA-3-methyladenine glycosylase 2"/>
    <property type="match status" value="1"/>
</dbReference>
<dbReference type="Gene3D" id="3.40.10.10">
    <property type="entry name" value="DNA Methylphosphotriester Repair Domain"/>
    <property type="match status" value="1"/>
</dbReference>